<keyword evidence="2" id="KW-1185">Reference proteome</keyword>
<dbReference type="Proteomes" id="UP000321412">
    <property type="component" value="Unassembled WGS sequence"/>
</dbReference>
<dbReference type="RefSeq" id="WP_146980898.1">
    <property type="nucleotide sequence ID" value="NZ_VOSM01000003.1"/>
</dbReference>
<gene>
    <name evidence="1" type="ORF">FRC98_08645</name>
</gene>
<sequence>MTPPKMSADAVQKATGHSWDHWFSLLDDLGAKQMSHKAIADHLHTQQGVSGWWAQSITVAYERARGMREVGETTRGFQASRQKTFLPNPAAAWELLISTEGLGAWLGSGAPDALHEGQTFDLPDSVHVEVRTIRAGEQLRLGWTPTNADRTQVVIVWVTASASGKGTIGFTHENLPDADARESARTRWSEALNSLQALTRR</sequence>
<evidence type="ECO:0000313" key="1">
    <source>
        <dbReference type="EMBL" id="TXD37745.1"/>
    </source>
</evidence>
<dbReference type="InterPro" id="IPR023393">
    <property type="entry name" value="START-like_dom_sf"/>
</dbReference>
<evidence type="ECO:0000313" key="2">
    <source>
        <dbReference type="Proteomes" id="UP000321412"/>
    </source>
</evidence>
<comment type="caution">
    <text evidence="1">The sequence shown here is derived from an EMBL/GenBank/DDBJ whole genome shotgun (WGS) entry which is preliminary data.</text>
</comment>
<dbReference type="Gene3D" id="3.30.530.20">
    <property type="match status" value="1"/>
</dbReference>
<organism evidence="1 2">
    <name type="scientific">Lujinxingia vulgaris</name>
    <dbReference type="NCBI Taxonomy" id="2600176"/>
    <lineage>
        <taxon>Bacteria</taxon>
        <taxon>Deltaproteobacteria</taxon>
        <taxon>Bradymonadales</taxon>
        <taxon>Lujinxingiaceae</taxon>
        <taxon>Lujinxingia</taxon>
    </lineage>
</organism>
<protein>
    <recommendedName>
        <fullName evidence="3">SRPBCC domain-containing protein</fullName>
    </recommendedName>
</protein>
<proteinExistence type="predicted"/>
<name>A0A5C6XEH5_9DELT</name>
<dbReference type="SUPFAM" id="SSF55961">
    <property type="entry name" value="Bet v1-like"/>
    <property type="match status" value="1"/>
</dbReference>
<dbReference type="EMBL" id="VOSM01000003">
    <property type="protein sequence ID" value="TXD37745.1"/>
    <property type="molecule type" value="Genomic_DNA"/>
</dbReference>
<evidence type="ECO:0008006" key="3">
    <source>
        <dbReference type="Google" id="ProtNLM"/>
    </source>
</evidence>
<dbReference type="AlphaFoldDB" id="A0A5C6XEH5"/>
<accession>A0A5C6XEH5</accession>
<dbReference type="OrthoDB" id="3837807at2"/>
<reference evidence="1 2" key="1">
    <citation type="submission" date="2019-08" db="EMBL/GenBank/DDBJ databases">
        <title>Bradymonadales sp. TMQ4.</title>
        <authorList>
            <person name="Liang Q."/>
        </authorList>
    </citation>
    <scope>NUCLEOTIDE SEQUENCE [LARGE SCALE GENOMIC DNA]</scope>
    <source>
        <strain evidence="1 2">TMQ4</strain>
    </source>
</reference>